<evidence type="ECO:0000313" key="2">
    <source>
        <dbReference type="Proteomes" id="UP001497382"/>
    </source>
</evidence>
<keyword evidence="2" id="KW-1185">Reference proteome</keyword>
<dbReference type="EMBL" id="CAXIEN010000015">
    <property type="protein sequence ID" value="CAL1265072.1"/>
    <property type="molecule type" value="Genomic_DNA"/>
</dbReference>
<feature type="non-terminal residue" evidence="1">
    <location>
        <position position="1"/>
    </location>
</feature>
<organism evidence="1 2">
    <name type="scientific">Larinioides sclopetarius</name>
    <dbReference type="NCBI Taxonomy" id="280406"/>
    <lineage>
        <taxon>Eukaryota</taxon>
        <taxon>Metazoa</taxon>
        <taxon>Ecdysozoa</taxon>
        <taxon>Arthropoda</taxon>
        <taxon>Chelicerata</taxon>
        <taxon>Arachnida</taxon>
        <taxon>Araneae</taxon>
        <taxon>Araneomorphae</taxon>
        <taxon>Entelegynae</taxon>
        <taxon>Araneoidea</taxon>
        <taxon>Araneidae</taxon>
        <taxon>Larinioides</taxon>
    </lineage>
</organism>
<dbReference type="Proteomes" id="UP001497382">
    <property type="component" value="Unassembled WGS sequence"/>
</dbReference>
<protein>
    <submittedName>
        <fullName evidence="1">Uncharacterized protein</fullName>
    </submittedName>
</protein>
<reference evidence="1 2" key="1">
    <citation type="submission" date="2024-04" db="EMBL/GenBank/DDBJ databases">
        <authorList>
            <person name="Rising A."/>
            <person name="Reimegard J."/>
            <person name="Sonavane S."/>
            <person name="Akerstrom W."/>
            <person name="Nylinder S."/>
            <person name="Hedman E."/>
            <person name="Kallberg Y."/>
        </authorList>
    </citation>
    <scope>NUCLEOTIDE SEQUENCE [LARGE SCALE GENOMIC DNA]</scope>
</reference>
<proteinExistence type="predicted"/>
<gene>
    <name evidence="1" type="ORF">LARSCL_LOCUS2316</name>
</gene>
<sequence>ELTTFRSEAKYFTSAPRKILPKVANSLSRWLNSERISVI</sequence>
<name>A0AAV1Z1D2_9ARAC</name>
<comment type="caution">
    <text evidence="1">The sequence shown here is derived from an EMBL/GenBank/DDBJ whole genome shotgun (WGS) entry which is preliminary data.</text>
</comment>
<evidence type="ECO:0000313" key="1">
    <source>
        <dbReference type="EMBL" id="CAL1265072.1"/>
    </source>
</evidence>
<dbReference type="AlphaFoldDB" id="A0AAV1Z1D2"/>
<accession>A0AAV1Z1D2</accession>